<dbReference type="NCBIfam" id="TIGR01082">
    <property type="entry name" value="murC"/>
    <property type="match status" value="1"/>
</dbReference>
<dbReference type="GO" id="GO:0009252">
    <property type="term" value="P:peptidoglycan biosynthetic process"/>
    <property type="evidence" value="ECO:0007669"/>
    <property type="project" value="UniProtKB-UniRule"/>
</dbReference>
<dbReference type="EMBL" id="FNJM01000006">
    <property type="protein sequence ID" value="SDP50991.1"/>
    <property type="molecule type" value="Genomic_DNA"/>
</dbReference>
<dbReference type="EC" id="6.3.2.8" evidence="3 14"/>
<feature type="domain" description="Mur ligase C-terminal" evidence="17">
    <location>
        <begin position="339"/>
        <end position="467"/>
    </location>
</feature>
<dbReference type="AlphaFoldDB" id="A0A1H0TB12"/>
<dbReference type="STRING" id="94869.SAMN04488529_106162"/>
<dbReference type="InterPro" id="IPR050061">
    <property type="entry name" value="MurCDEF_pg_biosynth"/>
</dbReference>
<evidence type="ECO:0000256" key="14">
    <source>
        <dbReference type="HAMAP-Rule" id="MF_00046"/>
    </source>
</evidence>
<evidence type="ECO:0000256" key="1">
    <source>
        <dbReference type="ARBA" id="ARBA00004496"/>
    </source>
</evidence>
<dbReference type="Pfam" id="PF01225">
    <property type="entry name" value="Mur_ligase"/>
    <property type="match status" value="1"/>
</dbReference>
<dbReference type="Proteomes" id="UP000198597">
    <property type="component" value="Unassembled WGS sequence"/>
</dbReference>
<evidence type="ECO:0000259" key="18">
    <source>
        <dbReference type="Pfam" id="PF08245"/>
    </source>
</evidence>
<keyword evidence="15" id="KW-1133">Transmembrane helix</keyword>
<evidence type="ECO:0000256" key="9">
    <source>
        <dbReference type="ARBA" id="ARBA00022960"/>
    </source>
</evidence>
<evidence type="ECO:0000256" key="4">
    <source>
        <dbReference type="ARBA" id="ARBA00022490"/>
    </source>
</evidence>
<dbReference type="SUPFAM" id="SSF51984">
    <property type="entry name" value="MurCD N-terminal domain"/>
    <property type="match status" value="1"/>
</dbReference>
<dbReference type="Pfam" id="PF02875">
    <property type="entry name" value="Mur_ligase_C"/>
    <property type="match status" value="1"/>
</dbReference>
<sequence>MFILLFLYIIINVLINKGVDILSFDFNKDQHKKVHFIGIGGISMSGLAAVLLHNGFKVSGSDSKESDITDKLKVTGAEIYIGHKSENLKKVDLVVYTAAIPSDNPEILEAKKNNIDLMDRAEFLGLIMKGHKFNVAVAGTHGKTTCTSMLSHVTLKADLDPTILVGGDLDVIGGNFKIGKSEYFLTEACEYKESFLRFYPFIGTILNIDADHLDYYRDLAHIQETFKKFADIIPLDGYLIGYSDDEKVAEILKDAKCNTLSYGIESGDVRAKNIIFNNKGCATFTVSRDNKDLFEVTLSTPGKHNILNALCTICVSLIFNVPSSSIIEGLLECTGAHKRFEYKGEFNGATIIDDYAHHPVEIKASLSTAKLLPNNKIYSVFQPHTYTRTKTLFNDFTECFSDTDELLLMDIYAAREKDTGLVSSEELGDALRLKGVNCINVHSHEEAAEYLKSKVSDNDLVLTIGAGDVVKIADILLNKNGSL</sequence>
<feature type="binding site" evidence="14">
    <location>
        <begin position="139"/>
        <end position="145"/>
    </location>
    <ligand>
        <name>ATP</name>
        <dbReference type="ChEBI" id="CHEBI:30616"/>
    </ligand>
</feature>
<dbReference type="GO" id="GO:0008763">
    <property type="term" value="F:UDP-N-acetylmuramate-L-alanine ligase activity"/>
    <property type="evidence" value="ECO:0007669"/>
    <property type="project" value="UniProtKB-UniRule"/>
</dbReference>
<name>A0A1H0TB12_9CLOT</name>
<dbReference type="Gene3D" id="3.40.50.720">
    <property type="entry name" value="NAD(P)-binding Rossmann-like Domain"/>
    <property type="match status" value="1"/>
</dbReference>
<evidence type="ECO:0000256" key="3">
    <source>
        <dbReference type="ARBA" id="ARBA00012211"/>
    </source>
</evidence>
<dbReference type="Gene3D" id="3.40.1190.10">
    <property type="entry name" value="Mur-like, catalytic domain"/>
    <property type="match status" value="1"/>
</dbReference>
<dbReference type="InterPro" id="IPR000713">
    <property type="entry name" value="Mur_ligase_N"/>
</dbReference>
<evidence type="ECO:0000256" key="13">
    <source>
        <dbReference type="ARBA" id="ARBA00047833"/>
    </source>
</evidence>
<evidence type="ECO:0000256" key="11">
    <source>
        <dbReference type="ARBA" id="ARBA00023306"/>
    </source>
</evidence>
<comment type="catalytic activity">
    <reaction evidence="13 14">
        <text>UDP-N-acetyl-alpha-D-muramate + L-alanine + ATP = UDP-N-acetyl-alpha-D-muramoyl-L-alanine + ADP + phosphate + H(+)</text>
        <dbReference type="Rhea" id="RHEA:23372"/>
        <dbReference type="ChEBI" id="CHEBI:15378"/>
        <dbReference type="ChEBI" id="CHEBI:30616"/>
        <dbReference type="ChEBI" id="CHEBI:43474"/>
        <dbReference type="ChEBI" id="CHEBI:57972"/>
        <dbReference type="ChEBI" id="CHEBI:70757"/>
        <dbReference type="ChEBI" id="CHEBI:83898"/>
        <dbReference type="ChEBI" id="CHEBI:456216"/>
        <dbReference type="EC" id="6.3.2.8"/>
    </reaction>
</comment>
<keyword evidence="4 14" id="KW-0963">Cytoplasm</keyword>
<feature type="domain" description="Mur ligase central" evidence="18">
    <location>
        <begin position="137"/>
        <end position="315"/>
    </location>
</feature>
<reference evidence="19 20" key="1">
    <citation type="submission" date="2016-10" db="EMBL/GenBank/DDBJ databases">
        <authorList>
            <person name="de Groot N.N."/>
        </authorList>
    </citation>
    <scope>NUCLEOTIDE SEQUENCE [LARGE SCALE GENOMIC DNA]</scope>
    <source>
        <strain evidence="19 20">DSM 12272</strain>
    </source>
</reference>
<dbReference type="PANTHER" id="PTHR43445:SF3">
    <property type="entry name" value="UDP-N-ACETYLMURAMATE--L-ALANINE LIGASE"/>
    <property type="match status" value="1"/>
</dbReference>
<keyword evidence="10 14" id="KW-0573">Peptidoglycan synthesis</keyword>
<keyword evidence="9 14" id="KW-0133">Cell shape</keyword>
<keyword evidence="6 14" id="KW-0132">Cell division</keyword>
<protein>
    <recommendedName>
        <fullName evidence="3 14">UDP-N-acetylmuramate--L-alanine ligase</fullName>
        <ecNumber evidence="3 14">6.3.2.8</ecNumber>
    </recommendedName>
    <alternativeName>
        <fullName evidence="14">UDP-N-acetylmuramoyl-L-alanine synthetase</fullName>
    </alternativeName>
</protein>
<keyword evidence="20" id="KW-1185">Reference proteome</keyword>
<evidence type="ECO:0000313" key="19">
    <source>
        <dbReference type="EMBL" id="SDP50991.1"/>
    </source>
</evidence>
<comment type="subcellular location">
    <subcellularLocation>
        <location evidence="1 14">Cytoplasm</location>
    </subcellularLocation>
</comment>
<dbReference type="SUPFAM" id="SSF53244">
    <property type="entry name" value="MurD-like peptide ligases, peptide-binding domain"/>
    <property type="match status" value="1"/>
</dbReference>
<keyword evidence="15" id="KW-0812">Transmembrane</keyword>
<keyword evidence="5 14" id="KW-0436">Ligase</keyword>
<accession>A0A1H0TB12</accession>
<dbReference type="Pfam" id="PF08245">
    <property type="entry name" value="Mur_ligase_M"/>
    <property type="match status" value="1"/>
</dbReference>
<feature type="transmembrane region" description="Helical" evidence="15">
    <location>
        <begin position="36"/>
        <end position="56"/>
    </location>
</feature>
<dbReference type="InterPro" id="IPR036615">
    <property type="entry name" value="Mur_ligase_C_dom_sf"/>
</dbReference>
<dbReference type="GO" id="GO:0005737">
    <property type="term" value="C:cytoplasm"/>
    <property type="evidence" value="ECO:0007669"/>
    <property type="project" value="UniProtKB-SubCell"/>
</dbReference>
<evidence type="ECO:0000256" key="5">
    <source>
        <dbReference type="ARBA" id="ARBA00022598"/>
    </source>
</evidence>
<dbReference type="InterPro" id="IPR005758">
    <property type="entry name" value="UDP-N-AcMur_Ala_ligase_MurC"/>
</dbReference>
<dbReference type="UniPathway" id="UPA00219"/>
<feature type="transmembrane region" description="Helical" evidence="15">
    <location>
        <begin position="6"/>
        <end position="24"/>
    </location>
</feature>
<dbReference type="InterPro" id="IPR036565">
    <property type="entry name" value="Mur-like_cat_sf"/>
</dbReference>
<evidence type="ECO:0000259" key="17">
    <source>
        <dbReference type="Pfam" id="PF02875"/>
    </source>
</evidence>
<dbReference type="PANTHER" id="PTHR43445">
    <property type="entry name" value="UDP-N-ACETYLMURAMATE--L-ALANINE LIGASE-RELATED"/>
    <property type="match status" value="1"/>
</dbReference>
<organism evidence="19 20">
    <name type="scientific">Clostridium gasigenes</name>
    <dbReference type="NCBI Taxonomy" id="94869"/>
    <lineage>
        <taxon>Bacteria</taxon>
        <taxon>Bacillati</taxon>
        <taxon>Bacillota</taxon>
        <taxon>Clostridia</taxon>
        <taxon>Eubacteriales</taxon>
        <taxon>Clostridiaceae</taxon>
        <taxon>Clostridium</taxon>
    </lineage>
</organism>
<keyword evidence="12 14" id="KW-0961">Cell wall biogenesis/degradation</keyword>
<dbReference type="InterPro" id="IPR004101">
    <property type="entry name" value="Mur_ligase_C"/>
</dbReference>
<dbReference type="GO" id="GO:0005524">
    <property type="term" value="F:ATP binding"/>
    <property type="evidence" value="ECO:0007669"/>
    <property type="project" value="UniProtKB-UniRule"/>
</dbReference>
<keyword evidence="7 14" id="KW-0547">Nucleotide-binding</keyword>
<keyword evidence="11 14" id="KW-0131">Cell cycle</keyword>
<evidence type="ECO:0000259" key="16">
    <source>
        <dbReference type="Pfam" id="PF01225"/>
    </source>
</evidence>
<keyword evidence="15" id="KW-0472">Membrane</keyword>
<evidence type="ECO:0000256" key="12">
    <source>
        <dbReference type="ARBA" id="ARBA00023316"/>
    </source>
</evidence>
<dbReference type="GO" id="GO:0008360">
    <property type="term" value="P:regulation of cell shape"/>
    <property type="evidence" value="ECO:0007669"/>
    <property type="project" value="UniProtKB-KW"/>
</dbReference>
<dbReference type="SUPFAM" id="SSF53623">
    <property type="entry name" value="MurD-like peptide ligases, catalytic domain"/>
    <property type="match status" value="1"/>
</dbReference>
<dbReference type="InterPro" id="IPR013221">
    <property type="entry name" value="Mur_ligase_cen"/>
</dbReference>
<evidence type="ECO:0000313" key="20">
    <source>
        <dbReference type="Proteomes" id="UP000198597"/>
    </source>
</evidence>
<evidence type="ECO:0000256" key="6">
    <source>
        <dbReference type="ARBA" id="ARBA00022618"/>
    </source>
</evidence>
<comment type="similarity">
    <text evidence="14">Belongs to the MurCDEF family.</text>
</comment>
<comment type="function">
    <text evidence="14">Cell wall formation.</text>
</comment>
<gene>
    <name evidence="14" type="primary">murC</name>
    <name evidence="19" type="ORF">SAMN04488529_106162</name>
</gene>
<evidence type="ECO:0000256" key="7">
    <source>
        <dbReference type="ARBA" id="ARBA00022741"/>
    </source>
</evidence>
<feature type="domain" description="Mur ligase N-terminal catalytic" evidence="16">
    <location>
        <begin position="33"/>
        <end position="131"/>
    </location>
</feature>
<dbReference type="GO" id="GO:0071555">
    <property type="term" value="P:cell wall organization"/>
    <property type="evidence" value="ECO:0007669"/>
    <property type="project" value="UniProtKB-KW"/>
</dbReference>
<proteinExistence type="inferred from homology"/>
<dbReference type="GO" id="GO:0051301">
    <property type="term" value="P:cell division"/>
    <property type="evidence" value="ECO:0007669"/>
    <property type="project" value="UniProtKB-KW"/>
</dbReference>
<keyword evidence="8 14" id="KW-0067">ATP-binding</keyword>
<comment type="pathway">
    <text evidence="2 14">Cell wall biogenesis; peptidoglycan biosynthesis.</text>
</comment>
<evidence type="ECO:0000256" key="2">
    <source>
        <dbReference type="ARBA" id="ARBA00004752"/>
    </source>
</evidence>
<dbReference type="Gene3D" id="3.90.190.20">
    <property type="entry name" value="Mur ligase, C-terminal domain"/>
    <property type="match status" value="1"/>
</dbReference>
<evidence type="ECO:0000256" key="15">
    <source>
        <dbReference type="SAM" id="Phobius"/>
    </source>
</evidence>
<dbReference type="HAMAP" id="MF_00046">
    <property type="entry name" value="MurC"/>
    <property type="match status" value="1"/>
</dbReference>
<evidence type="ECO:0000256" key="10">
    <source>
        <dbReference type="ARBA" id="ARBA00022984"/>
    </source>
</evidence>
<evidence type="ECO:0000256" key="8">
    <source>
        <dbReference type="ARBA" id="ARBA00022840"/>
    </source>
</evidence>